<accession>A0ABX8CCT1</accession>
<dbReference type="InterPro" id="IPR011009">
    <property type="entry name" value="Kinase-like_dom_sf"/>
</dbReference>
<proteinExistence type="predicted"/>
<dbReference type="Pfam" id="PF01636">
    <property type="entry name" value="APH"/>
    <property type="match status" value="1"/>
</dbReference>
<dbReference type="PANTHER" id="PTHR21310">
    <property type="entry name" value="AMINOGLYCOSIDE PHOSPHOTRANSFERASE-RELATED-RELATED"/>
    <property type="match status" value="1"/>
</dbReference>
<organism evidence="2 3">
    <name type="scientific">Nocardiopsis akebiae</name>
    <dbReference type="NCBI Taxonomy" id="2831968"/>
    <lineage>
        <taxon>Bacteria</taxon>
        <taxon>Bacillati</taxon>
        <taxon>Actinomycetota</taxon>
        <taxon>Actinomycetes</taxon>
        <taxon>Streptosporangiales</taxon>
        <taxon>Nocardiopsidaceae</taxon>
        <taxon>Nocardiopsis</taxon>
    </lineage>
</organism>
<evidence type="ECO:0000259" key="1">
    <source>
        <dbReference type="Pfam" id="PF01636"/>
    </source>
</evidence>
<dbReference type="InterPro" id="IPR002575">
    <property type="entry name" value="Aminoglycoside_PTrfase"/>
</dbReference>
<evidence type="ECO:0000313" key="3">
    <source>
        <dbReference type="Proteomes" id="UP000678016"/>
    </source>
</evidence>
<name>A0ABX8CCT1_9ACTN</name>
<gene>
    <name evidence="2" type="ORF">KGD83_13400</name>
</gene>
<evidence type="ECO:0000313" key="2">
    <source>
        <dbReference type="EMBL" id="QUX31394.1"/>
    </source>
</evidence>
<feature type="domain" description="Aminoglycoside phosphotransferase" evidence="1">
    <location>
        <begin position="37"/>
        <end position="290"/>
    </location>
</feature>
<dbReference type="EMBL" id="CP074132">
    <property type="protein sequence ID" value="QUX31394.1"/>
    <property type="molecule type" value="Genomic_DNA"/>
</dbReference>
<dbReference type="Proteomes" id="UP000678016">
    <property type="component" value="Chromosome"/>
</dbReference>
<dbReference type="SUPFAM" id="SSF56112">
    <property type="entry name" value="Protein kinase-like (PK-like)"/>
    <property type="match status" value="1"/>
</dbReference>
<dbReference type="InterPro" id="IPR051678">
    <property type="entry name" value="AGP_Transferase"/>
</dbReference>
<protein>
    <submittedName>
        <fullName evidence="2">Aminoglycoside phosphotransferase family protein</fullName>
    </submittedName>
</protein>
<dbReference type="PANTHER" id="PTHR21310:SF15">
    <property type="entry name" value="AMINOGLYCOSIDE PHOSPHOTRANSFERASE DOMAIN-CONTAINING PROTEIN"/>
    <property type="match status" value="1"/>
</dbReference>
<keyword evidence="3" id="KW-1185">Reference proteome</keyword>
<sequence length="343" mass="36245">MPLPAPAPAADPDDTLMDALVRAAFGDGARVRERAVLTGGTYNSVHRVVPADGRRSVLKLAPPSDRPRLTYEHGVTATEALVHERARPVCGPLVPEVLHLGAVPGDPGRAYLFLSHLPGVPLDAVRADLGPERTAGVRRELGRAVAALHTVTGDGFGYPGRNALSAPTWPEAFGAMAEAVVADADRFSVALPGGGARILRLVSADLVHLAPVRTPVLTHFDLWDGNVLLTGTGDGGGAPRLSGIVDAERAFWGDPAAELVSLALFGDVRDDTALLAGYREAGGRVDFSPGLLRRLALYRLYLYLIMFTEPAPRGHAPDEAARTRAFLTGLLEADLARLAEPLD</sequence>
<reference evidence="3" key="1">
    <citation type="submission" date="2021-05" db="EMBL/GenBank/DDBJ databases">
        <title>Direct Submission.</title>
        <authorList>
            <person name="Li K."/>
            <person name="Gao J."/>
        </authorList>
    </citation>
    <scope>NUCLEOTIDE SEQUENCE [LARGE SCALE GENOMIC DNA]</scope>
    <source>
        <strain evidence="3">HDS12</strain>
    </source>
</reference>
<dbReference type="RefSeq" id="WP_212644080.1">
    <property type="nucleotide sequence ID" value="NZ_CP074132.1"/>
</dbReference>
<dbReference type="Gene3D" id="3.90.1200.10">
    <property type="match status" value="1"/>
</dbReference>